<organism evidence="1 2">
    <name type="scientific">Aquipseudomonas campi</name>
    <dbReference type="NCBI Taxonomy" id="2731681"/>
    <lineage>
        <taxon>Bacteria</taxon>
        <taxon>Pseudomonadati</taxon>
        <taxon>Pseudomonadota</taxon>
        <taxon>Gammaproteobacteria</taxon>
        <taxon>Pseudomonadales</taxon>
        <taxon>Pseudomonadaceae</taxon>
        <taxon>Aquipseudomonas</taxon>
    </lineage>
</organism>
<evidence type="ECO:0000313" key="2">
    <source>
        <dbReference type="Proteomes" id="UP000501379"/>
    </source>
</evidence>
<dbReference type="EMBL" id="CP053697">
    <property type="protein sequence ID" value="QKE61875.1"/>
    <property type="molecule type" value="Genomic_DNA"/>
</dbReference>
<proteinExistence type="predicted"/>
<dbReference type="KEGG" id="pcam:HNE05_00315"/>
<dbReference type="RefSeq" id="WP_173203079.1">
    <property type="nucleotide sequence ID" value="NZ_CP053697.2"/>
</dbReference>
<keyword evidence="2" id="KW-1185">Reference proteome</keyword>
<evidence type="ECO:0000313" key="1">
    <source>
        <dbReference type="EMBL" id="QKE61875.1"/>
    </source>
</evidence>
<gene>
    <name evidence="1" type="ORF">HNE05_00315</name>
</gene>
<dbReference type="Proteomes" id="UP000501379">
    <property type="component" value="Chromosome"/>
</dbReference>
<protein>
    <submittedName>
        <fullName evidence="1">Uncharacterized protein</fullName>
    </submittedName>
</protein>
<dbReference type="AlphaFoldDB" id="A0A6M8FXD9"/>
<reference evidence="1" key="1">
    <citation type="submission" date="2020-07" db="EMBL/GenBank/DDBJ databases">
        <title>Nitrate ammonifying Pseudomonas campi sp. nov. isolated from German agricultural grassland.</title>
        <authorList>
            <person name="Timsy T."/>
            <person name="Ulrich A."/>
            <person name="Spanner T."/>
            <person name="Foesel B."/>
            <person name="Kolb S."/>
            <person name="Horn M.A."/>
            <person name="Behrendt U."/>
        </authorList>
    </citation>
    <scope>NUCLEOTIDE SEQUENCE</scope>
    <source>
        <strain evidence="1">S1-A32-2</strain>
    </source>
</reference>
<sequence>MNKQLVSILHLVAVGVLAVSKILAWVGDEHPPVAPTSNYYLIIVPVQPYATTQRFGEERLPVQFWSM</sequence>
<name>A0A6M8FXD9_9GAMM</name>
<accession>A0A6M8FXD9</accession>